<feature type="chain" id="PRO_5046303225" description="Lipoprotein" evidence="2">
    <location>
        <begin position="21"/>
        <end position="184"/>
    </location>
</feature>
<protein>
    <recommendedName>
        <fullName evidence="5">Lipoprotein</fullName>
    </recommendedName>
</protein>
<evidence type="ECO:0000313" key="3">
    <source>
        <dbReference type="EMBL" id="GGV97552.1"/>
    </source>
</evidence>
<feature type="signal peptide" evidence="2">
    <location>
        <begin position="1"/>
        <end position="20"/>
    </location>
</feature>
<feature type="region of interest" description="Disordered" evidence="1">
    <location>
        <begin position="27"/>
        <end position="56"/>
    </location>
</feature>
<keyword evidence="4" id="KW-1185">Reference proteome</keyword>
<comment type="caution">
    <text evidence="3">The sequence shown here is derived from an EMBL/GenBank/DDBJ whole genome shotgun (WGS) entry which is preliminary data.</text>
</comment>
<dbReference type="Proteomes" id="UP000660675">
    <property type="component" value="Unassembled WGS sequence"/>
</dbReference>
<dbReference type="EMBL" id="BMTF01000053">
    <property type="protein sequence ID" value="GGV97552.1"/>
    <property type="molecule type" value="Genomic_DNA"/>
</dbReference>
<accession>A0ABQ2WCR0</accession>
<proteinExistence type="predicted"/>
<evidence type="ECO:0000256" key="1">
    <source>
        <dbReference type="SAM" id="MobiDB-lite"/>
    </source>
</evidence>
<name>A0ABQ2WCR0_9ACTN</name>
<organism evidence="3 4">
    <name type="scientific">Streptomyces gelaticus</name>
    <dbReference type="NCBI Taxonomy" id="285446"/>
    <lineage>
        <taxon>Bacteria</taxon>
        <taxon>Bacillati</taxon>
        <taxon>Actinomycetota</taxon>
        <taxon>Actinomycetes</taxon>
        <taxon>Kitasatosporales</taxon>
        <taxon>Streptomycetaceae</taxon>
        <taxon>Streptomyces</taxon>
    </lineage>
</organism>
<evidence type="ECO:0000256" key="2">
    <source>
        <dbReference type="SAM" id="SignalP"/>
    </source>
</evidence>
<gene>
    <name evidence="3" type="ORF">GCM10015535_69130</name>
</gene>
<evidence type="ECO:0008006" key="5">
    <source>
        <dbReference type="Google" id="ProtNLM"/>
    </source>
</evidence>
<sequence length="184" mass="19859">MKRRVWSAVAVPALTCLLLAGCGGEDTSGKPPAGAGEGPMDGDVVADAPKPPQSPEESYRAFVRGLYAGDGPAVCRLFDPAPSAQEDIVISLYTALDLRSEGRSPLCEDAVTYYAQEKKLTPIPEGKDIPIYGKVQHIDGKAKLDPCYERPDGEYDRNVGRFEWTKESTGWVIDWMSFTTGCGG</sequence>
<dbReference type="PROSITE" id="PS51257">
    <property type="entry name" value="PROKAR_LIPOPROTEIN"/>
    <property type="match status" value="1"/>
</dbReference>
<keyword evidence="2" id="KW-0732">Signal</keyword>
<evidence type="ECO:0000313" key="4">
    <source>
        <dbReference type="Proteomes" id="UP000660675"/>
    </source>
</evidence>
<reference evidence="4" key="1">
    <citation type="journal article" date="2019" name="Int. J. Syst. Evol. Microbiol.">
        <title>The Global Catalogue of Microorganisms (GCM) 10K type strain sequencing project: providing services to taxonomists for standard genome sequencing and annotation.</title>
        <authorList>
            <consortium name="The Broad Institute Genomics Platform"/>
            <consortium name="The Broad Institute Genome Sequencing Center for Infectious Disease"/>
            <person name="Wu L."/>
            <person name="Ma J."/>
        </authorList>
    </citation>
    <scope>NUCLEOTIDE SEQUENCE [LARGE SCALE GENOMIC DNA]</scope>
    <source>
        <strain evidence="4">JCM 4376</strain>
    </source>
</reference>